<feature type="compositionally biased region" description="Polar residues" evidence="8">
    <location>
        <begin position="482"/>
        <end position="492"/>
    </location>
</feature>
<evidence type="ECO:0000256" key="2">
    <source>
        <dbReference type="ARBA" id="ARBA00022801"/>
    </source>
</evidence>
<dbReference type="PROSITE" id="PS00039">
    <property type="entry name" value="DEAD_ATP_HELICASE"/>
    <property type="match status" value="1"/>
</dbReference>
<feature type="compositionally biased region" description="Basic residues" evidence="8">
    <location>
        <begin position="464"/>
        <end position="477"/>
    </location>
</feature>
<feature type="domain" description="Helicase C-terminal" evidence="10">
    <location>
        <begin position="247"/>
        <end position="391"/>
    </location>
</feature>
<feature type="short sequence motif" description="Q motif" evidence="6">
    <location>
        <begin position="16"/>
        <end position="44"/>
    </location>
</feature>
<evidence type="ECO:0000259" key="11">
    <source>
        <dbReference type="PROSITE" id="PS51195"/>
    </source>
</evidence>
<dbReference type="GO" id="GO:0005524">
    <property type="term" value="F:ATP binding"/>
    <property type="evidence" value="ECO:0007669"/>
    <property type="project" value="UniProtKB-KW"/>
</dbReference>
<evidence type="ECO:0000256" key="4">
    <source>
        <dbReference type="ARBA" id="ARBA00022840"/>
    </source>
</evidence>
<dbReference type="PROSITE" id="PS51194">
    <property type="entry name" value="HELICASE_CTER"/>
    <property type="match status" value="1"/>
</dbReference>
<dbReference type="InterPro" id="IPR014001">
    <property type="entry name" value="Helicase_ATP-bd"/>
</dbReference>
<dbReference type="InterPro" id="IPR014014">
    <property type="entry name" value="RNA_helicase_DEAD_Q_motif"/>
</dbReference>
<dbReference type="InterPro" id="IPR027417">
    <property type="entry name" value="P-loop_NTPase"/>
</dbReference>
<keyword evidence="13" id="KW-1185">Reference proteome</keyword>
<dbReference type="SMART" id="SM00490">
    <property type="entry name" value="HELICc"/>
    <property type="match status" value="1"/>
</dbReference>
<dbReference type="CDD" id="cd18787">
    <property type="entry name" value="SF2_C_DEAD"/>
    <property type="match status" value="1"/>
</dbReference>
<gene>
    <name evidence="12" type="ORF">SAMN05421739_10739</name>
</gene>
<evidence type="ECO:0000313" key="12">
    <source>
        <dbReference type="EMBL" id="SFH19744.1"/>
    </source>
</evidence>
<dbReference type="Pfam" id="PF00270">
    <property type="entry name" value="DEAD"/>
    <property type="match status" value="1"/>
</dbReference>
<sequence>MEKDGRHVLNQTINTLDFHSFNLHEDVLTGIDSMGYNNPTPVQQQAIPLILEQKDLIACAQTGTGKTAAYLLPLIDRISHQGYEHTSTLILVPTRELAKQIDEQVEGFGYFASVSSIAIYGGNKGDDWEQQKRALTTGADIIIATPGRLLSHMAMGYVKLDQLNHLVLDEADKMLDMGFMDDLIKIISQLPKQRQTLLFSATMPRKIRELAQQILQQPAEVNLAISKPAEGIDQRLYLTYDNQKLPLLEHLLRELDVHSMIIFTSRKSNVNPIVRSLKKMNFTAEGISSDMTQEEREKALQGFKNKQYQIVVATDILSRGIDIDSLSHVVNFDMPQDAEDYVHRVGRTARAASTGMAITFVNEKDMFRVQKVERLIERELPKLPLPDDFGPGPAFDPTRRDGGSPRHRGGNKPGAGSKANSHRSKHHRGKKPGAPRPEGAQPKAEGSDRPVKLAEQPGGENQGKKRSRNRNRNRNKNKGGSAASSAPANTQV</sequence>
<feature type="domain" description="DEAD-box RNA helicase Q" evidence="11">
    <location>
        <begin position="16"/>
        <end position="44"/>
    </location>
</feature>
<organism evidence="12 13">
    <name type="scientific">Pontibacter chinhatensis</name>
    <dbReference type="NCBI Taxonomy" id="1436961"/>
    <lineage>
        <taxon>Bacteria</taxon>
        <taxon>Pseudomonadati</taxon>
        <taxon>Bacteroidota</taxon>
        <taxon>Cytophagia</taxon>
        <taxon>Cytophagales</taxon>
        <taxon>Hymenobacteraceae</taxon>
        <taxon>Pontibacter</taxon>
    </lineage>
</organism>
<feature type="region of interest" description="Disordered" evidence="8">
    <location>
        <begin position="382"/>
        <end position="492"/>
    </location>
</feature>
<keyword evidence="3 7" id="KW-0347">Helicase</keyword>
<feature type="compositionally biased region" description="Basic residues" evidence="8">
    <location>
        <begin position="420"/>
        <end position="433"/>
    </location>
</feature>
<reference evidence="13" key="1">
    <citation type="submission" date="2016-10" db="EMBL/GenBank/DDBJ databases">
        <authorList>
            <person name="Varghese N."/>
            <person name="Submissions S."/>
        </authorList>
    </citation>
    <scope>NUCLEOTIDE SEQUENCE [LARGE SCALE GENOMIC DNA]</scope>
    <source>
        <strain evidence="13">LP51</strain>
    </source>
</reference>
<dbReference type="RefSeq" id="WP_394333092.1">
    <property type="nucleotide sequence ID" value="NZ_FOOT01000007.1"/>
</dbReference>
<evidence type="ECO:0000256" key="6">
    <source>
        <dbReference type="PROSITE-ProRule" id="PRU00552"/>
    </source>
</evidence>
<dbReference type="Pfam" id="PF00271">
    <property type="entry name" value="Helicase_C"/>
    <property type="match status" value="1"/>
</dbReference>
<dbReference type="PROSITE" id="PS51192">
    <property type="entry name" value="HELICASE_ATP_BIND_1"/>
    <property type="match status" value="1"/>
</dbReference>
<accession>A0A1I2Y1Z0</accession>
<dbReference type="InterPro" id="IPR000629">
    <property type="entry name" value="RNA-helicase_DEAD-box_CS"/>
</dbReference>
<dbReference type="InterPro" id="IPR001650">
    <property type="entry name" value="Helicase_C-like"/>
</dbReference>
<keyword evidence="2 7" id="KW-0378">Hydrolase</keyword>
<evidence type="ECO:0000256" key="1">
    <source>
        <dbReference type="ARBA" id="ARBA00022741"/>
    </source>
</evidence>
<dbReference type="GO" id="GO:0003724">
    <property type="term" value="F:RNA helicase activity"/>
    <property type="evidence" value="ECO:0007669"/>
    <property type="project" value="InterPro"/>
</dbReference>
<dbReference type="InterPro" id="IPR011545">
    <property type="entry name" value="DEAD/DEAH_box_helicase_dom"/>
</dbReference>
<dbReference type="PROSITE" id="PS51195">
    <property type="entry name" value="Q_MOTIF"/>
    <property type="match status" value="1"/>
</dbReference>
<keyword evidence="1 7" id="KW-0547">Nucleotide-binding</keyword>
<evidence type="ECO:0000259" key="10">
    <source>
        <dbReference type="PROSITE" id="PS51194"/>
    </source>
</evidence>
<evidence type="ECO:0000259" key="9">
    <source>
        <dbReference type="PROSITE" id="PS51192"/>
    </source>
</evidence>
<dbReference type="PANTHER" id="PTHR47959:SF13">
    <property type="entry name" value="ATP-DEPENDENT RNA HELICASE RHLE"/>
    <property type="match status" value="1"/>
</dbReference>
<dbReference type="AlphaFoldDB" id="A0A1I2Y1Z0"/>
<evidence type="ECO:0000256" key="7">
    <source>
        <dbReference type="RuleBase" id="RU000492"/>
    </source>
</evidence>
<name>A0A1I2Y1Z0_9BACT</name>
<dbReference type="InterPro" id="IPR050079">
    <property type="entry name" value="DEAD_box_RNA_helicase"/>
</dbReference>
<dbReference type="InterPro" id="IPR044742">
    <property type="entry name" value="DEAD/DEAH_RhlB"/>
</dbReference>
<dbReference type="GO" id="GO:0016787">
    <property type="term" value="F:hydrolase activity"/>
    <property type="evidence" value="ECO:0007669"/>
    <property type="project" value="UniProtKB-KW"/>
</dbReference>
<protein>
    <submittedName>
        <fullName evidence="12">Superfamily II DNA and RNA helicase</fullName>
    </submittedName>
</protein>
<dbReference type="SMART" id="SM00487">
    <property type="entry name" value="DEXDc"/>
    <property type="match status" value="1"/>
</dbReference>
<dbReference type="GO" id="GO:0003676">
    <property type="term" value="F:nucleic acid binding"/>
    <property type="evidence" value="ECO:0007669"/>
    <property type="project" value="InterPro"/>
</dbReference>
<dbReference type="PANTHER" id="PTHR47959">
    <property type="entry name" value="ATP-DEPENDENT RNA HELICASE RHLE-RELATED"/>
    <property type="match status" value="1"/>
</dbReference>
<evidence type="ECO:0000313" key="13">
    <source>
        <dbReference type="Proteomes" id="UP000198724"/>
    </source>
</evidence>
<keyword evidence="4 7" id="KW-0067">ATP-binding</keyword>
<dbReference type="GO" id="GO:0005829">
    <property type="term" value="C:cytosol"/>
    <property type="evidence" value="ECO:0007669"/>
    <property type="project" value="TreeGrafter"/>
</dbReference>
<feature type="compositionally biased region" description="Low complexity" evidence="8">
    <location>
        <begin position="386"/>
        <end position="396"/>
    </location>
</feature>
<proteinExistence type="inferred from homology"/>
<comment type="similarity">
    <text evidence="5 7">Belongs to the DEAD box helicase family.</text>
</comment>
<dbReference type="CDD" id="cd00268">
    <property type="entry name" value="DEADc"/>
    <property type="match status" value="1"/>
</dbReference>
<dbReference type="EMBL" id="FOOT01000007">
    <property type="protein sequence ID" value="SFH19744.1"/>
    <property type="molecule type" value="Genomic_DNA"/>
</dbReference>
<dbReference type="Proteomes" id="UP000198724">
    <property type="component" value="Unassembled WGS sequence"/>
</dbReference>
<dbReference type="STRING" id="1436961.SAMN05421739_10739"/>
<feature type="domain" description="Helicase ATP-binding" evidence="9">
    <location>
        <begin position="47"/>
        <end position="221"/>
    </location>
</feature>
<evidence type="ECO:0000256" key="8">
    <source>
        <dbReference type="SAM" id="MobiDB-lite"/>
    </source>
</evidence>
<evidence type="ECO:0000256" key="3">
    <source>
        <dbReference type="ARBA" id="ARBA00022806"/>
    </source>
</evidence>
<evidence type="ECO:0000256" key="5">
    <source>
        <dbReference type="ARBA" id="ARBA00038437"/>
    </source>
</evidence>
<dbReference type="Gene3D" id="3.40.50.300">
    <property type="entry name" value="P-loop containing nucleotide triphosphate hydrolases"/>
    <property type="match status" value="2"/>
</dbReference>
<dbReference type="SUPFAM" id="SSF52540">
    <property type="entry name" value="P-loop containing nucleoside triphosphate hydrolases"/>
    <property type="match status" value="1"/>
</dbReference>